<keyword evidence="2" id="KW-1185">Reference proteome</keyword>
<dbReference type="KEGG" id="fme:FOMMEDRAFT_162897"/>
<dbReference type="AlphaFoldDB" id="R7SGK5"/>
<evidence type="ECO:0000313" key="2">
    <source>
        <dbReference type="Proteomes" id="UP000053630"/>
    </source>
</evidence>
<name>R7SGK5_FOMME</name>
<dbReference type="RefSeq" id="XP_007272182.1">
    <property type="nucleotide sequence ID" value="XM_007272120.1"/>
</dbReference>
<accession>R7SGK5</accession>
<reference evidence="2" key="1">
    <citation type="journal article" date="2012" name="Science">
        <title>The Paleozoic origin of enzymatic lignin decomposition reconstructed from 31 fungal genomes.</title>
        <authorList>
            <person name="Floudas D."/>
            <person name="Binder M."/>
            <person name="Riley R."/>
            <person name="Barry K."/>
            <person name="Blanchette R.A."/>
            <person name="Henrissat B."/>
            <person name="Martinez A.T."/>
            <person name="Otillar R."/>
            <person name="Spatafora J.W."/>
            <person name="Yadav J.S."/>
            <person name="Aerts A."/>
            <person name="Benoit I."/>
            <person name="Boyd A."/>
            <person name="Carlson A."/>
            <person name="Copeland A."/>
            <person name="Coutinho P.M."/>
            <person name="de Vries R.P."/>
            <person name="Ferreira P."/>
            <person name="Findley K."/>
            <person name="Foster B."/>
            <person name="Gaskell J."/>
            <person name="Glotzer D."/>
            <person name="Gorecki P."/>
            <person name="Heitman J."/>
            <person name="Hesse C."/>
            <person name="Hori C."/>
            <person name="Igarashi K."/>
            <person name="Jurgens J.A."/>
            <person name="Kallen N."/>
            <person name="Kersten P."/>
            <person name="Kohler A."/>
            <person name="Kuees U."/>
            <person name="Kumar T.K.A."/>
            <person name="Kuo A."/>
            <person name="LaButti K."/>
            <person name="Larrondo L.F."/>
            <person name="Lindquist E."/>
            <person name="Ling A."/>
            <person name="Lombard V."/>
            <person name="Lucas S."/>
            <person name="Lundell T."/>
            <person name="Martin R."/>
            <person name="McLaughlin D.J."/>
            <person name="Morgenstern I."/>
            <person name="Morin E."/>
            <person name="Murat C."/>
            <person name="Nagy L.G."/>
            <person name="Nolan M."/>
            <person name="Ohm R.A."/>
            <person name="Patyshakuliyeva A."/>
            <person name="Rokas A."/>
            <person name="Ruiz-Duenas F.J."/>
            <person name="Sabat G."/>
            <person name="Salamov A."/>
            <person name="Samejima M."/>
            <person name="Schmutz J."/>
            <person name="Slot J.C."/>
            <person name="St John F."/>
            <person name="Stenlid J."/>
            <person name="Sun H."/>
            <person name="Sun S."/>
            <person name="Syed K."/>
            <person name="Tsang A."/>
            <person name="Wiebenga A."/>
            <person name="Young D."/>
            <person name="Pisabarro A."/>
            <person name="Eastwood D.C."/>
            <person name="Martin F."/>
            <person name="Cullen D."/>
            <person name="Grigoriev I.V."/>
            <person name="Hibbett D.S."/>
        </authorList>
    </citation>
    <scope>NUCLEOTIDE SEQUENCE [LARGE SCALE GENOMIC DNA]</scope>
    <source>
        <strain evidence="2">MF3/22</strain>
    </source>
</reference>
<dbReference type="Proteomes" id="UP000053630">
    <property type="component" value="Unassembled WGS sequence"/>
</dbReference>
<dbReference type="EMBL" id="JH718089">
    <property type="protein sequence ID" value="EJC97555.1"/>
    <property type="molecule type" value="Genomic_DNA"/>
</dbReference>
<gene>
    <name evidence="1" type="ORF">FOMMEDRAFT_162897</name>
</gene>
<protein>
    <submittedName>
        <fullName evidence="1">Uncharacterized protein</fullName>
    </submittedName>
</protein>
<evidence type="ECO:0000313" key="1">
    <source>
        <dbReference type="EMBL" id="EJC97555.1"/>
    </source>
</evidence>
<sequence>MAHESRLTKAKTSSSNKRERLQSISAASAAKYFKSLAWKFIDRYRYQLKPTETMSIQIHSFGDPTSFLSPTGPTPALADCVLDESSAWIVDVCRPGNLLSCCARPSIPSDLKLSSMSHHVVGFSDFATSPCRTNAYEFPIIFAFIVTVACPGSEEFPCGIETERVHPCARQALLTNLLTFRGSVRIFSLGESVRWLRLFTVVSSASQKLTLNWASLLYYYMEKEAIGRTGSAKQKENKRGNKRYKYRNEYKYRAGGGQELLVESRGRTLGCSRDAESRDKRAESDEGLSPTLLCRRPAVVQLAIASEDTVGLLIYTSEDSDKLRIALKEHYLAESRRSIDDGRFQSLWTR</sequence>
<dbReference type="GeneID" id="18675921"/>
<organism evidence="1 2">
    <name type="scientific">Fomitiporia mediterranea (strain MF3/22)</name>
    <name type="common">Grapevine white-rot fungus</name>
    <dbReference type="NCBI Taxonomy" id="694068"/>
    <lineage>
        <taxon>Eukaryota</taxon>
        <taxon>Fungi</taxon>
        <taxon>Dikarya</taxon>
        <taxon>Basidiomycota</taxon>
        <taxon>Agaricomycotina</taxon>
        <taxon>Agaricomycetes</taxon>
        <taxon>Hymenochaetales</taxon>
        <taxon>Hymenochaetaceae</taxon>
        <taxon>Fomitiporia</taxon>
    </lineage>
</organism>
<proteinExistence type="predicted"/>